<dbReference type="InterPro" id="IPR040217">
    <property type="entry name" value="ACR1-12"/>
</dbReference>
<organism evidence="4 5">
    <name type="scientific">Asparagus officinalis</name>
    <name type="common">Garden asparagus</name>
    <dbReference type="NCBI Taxonomy" id="4686"/>
    <lineage>
        <taxon>Eukaryota</taxon>
        <taxon>Viridiplantae</taxon>
        <taxon>Streptophyta</taxon>
        <taxon>Embryophyta</taxon>
        <taxon>Tracheophyta</taxon>
        <taxon>Spermatophyta</taxon>
        <taxon>Magnoliopsida</taxon>
        <taxon>Liliopsida</taxon>
        <taxon>Asparagales</taxon>
        <taxon>Asparagaceae</taxon>
        <taxon>Asparagoideae</taxon>
        <taxon>Asparagus</taxon>
    </lineage>
</organism>
<dbReference type="OMA" id="CADNRVG"/>
<dbReference type="InterPro" id="IPR045865">
    <property type="entry name" value="ACT-like_dom_sf"/>
</dbReference>
<evidence type="ECO:0000313" key="5">
    <source>
        <dbReference type="Proteomes" id="UP000243459"/>
    </source>
</evidence>
<proteinExistence type="predicted"/>
<keyword evidence="1 2" id="KW-0677">Repeat</keyword>
<sequence>MEVCCPYFDPDFENFNERIYGPRVYVDNESCDKCTVVKVDSLDKQGLLLEVLQVLTDMDLFISKSYISSDAGWFMDVFHVKDQLRNKIMDKQVISYIQQAIDVRRGLQNPTVANFDKNTMQNGPSKDHTAIEMIGINRPGLFSEISAVLAEQRCNIVEAHAWSHNMCLACVAYVSDESTLTSIDDPNRLATIEGHLSTVLQPSSTFLDNDHKGVKTRFLGCNSSMSHMERRLHQLMLANQDFDDPSGTTSPSFSSMGVNDVDEEERRMLVSIDRCGEKGYTIVNVQCMDRPKLMFDIVCTLTDMQYVIFHASIASHGSFAYQEYYIRHRNGYMLNTAKERQLVSKCLEAAIERRVCEGVRLELWAQNSVGLLPCITRILREYGLTVARADIATQGEKTKNVFYVQDISGDKVDMEILELMRRELEPLAFNVKNELLLPQRMNTIERESFSFGGLLRSQLERLSHSFIST</sequence>
<dbReference type="SUPFAM" id="SSF55021">
    <property type="entry name" value="ACT-like"/>
    <property type="match status" value="4"/>
</dbReference>
<gene>
    <name evidence="4" type="ORF">A4U43_C05F32810</name>
</gene>
<reference evidence="5" key="1">
    <citation type="journal article" date="2017" name="Nat. Commun.">
        <title>The asparagus genome sheds light on the origin and evolution of a young Y chromosome.</title>
        <authorList>
            <person name="Harkess A."/>
            <person name="Zhou J."/>
            <person name="Xu C."/>
            <person name="Bowers J.E."/>
            <person name="Van der Hulst R."/>
            <person name="Ayyampalayam S."/>
            <person name="Mercati F."/>
            <person name="Riccardi P."/>
            <person name="McKain M.R."/>
            <person name="Kakrana A."/>
            <person name="Tang H."/>
            <person name="Ray J."/>
            <person name="Groenendijk J."/>
            <person name="Arikit S."/>
            <person name="Mathioni S.M."/>
            <person name="Nakano M."/>
            <person name="Shan H."/>
            <person name="Telgmann-Rauber A."/>
            <person name="Kanno A."/>
            <person name="Yue Z."/>
            <person name="Chen H."/>
            <person name="Li W."/>
            <person name="Chen Y."/>
            <person name="Xu X."/>
            <person name="Zhang Y."/>
            <person name="Luo S."/>
            <person name="Chen H."/>
            <person name="Gao J."/>
            <person name="Mao Z."/>
            <person name="Pires J.C."/>
            <person name="Luo M."/>
            <person name="Kudrna D."/>
            <person name="Wing R.A."/>
            <person name="Meyers B.C."/>
            <person name="Yi K."/>
            <person name="Kong H."/>
            <person name="Lavrijsen P."/>
            <person name="Sunseri F."/>
            <person name="Falavigna A."/>
            <person name="Ye Y."/>
            <person name="Leebens-Mack J.H."/>
            <person name="Chen G."/>
        </authorList>
    </citation>
    <scope>NUCLEOTIDE SEQUENCE [LARGE SCALE GENOMIC DNA]</scope>
    <source>
        <strain evidence="5">cv. DH0086</strain>
    </source>
</reference>
<dbReference type="Proteomes" id="UP000243459">
    <property type="component" value="Chromosome 5"/>
</dbReference>
<protein>
    <recommendedName>
        <fullName evidence="2">ACT domain-containing protein ACR</fullName>
    </recommendedName>
    <alternativeName>
        <fullName evidence="2">Protein ACT DOMAIN REPEATS</fullName>
    </alternativeName>
</protein>
<dbReference type="CDD" id="cd04925">
    <property type="entry name" value="ACT_ACR_2"/>
    <property type="match status" value="1"/>
</dbReference>
<comment type="function">
    <text evidence="2">Binds amino acids.</text>
</comment>
<feature type="domain" description="ACT" evidence="3">
    <location>
        <begin position="360"/>
        <end position="439"/>
    </location>
</feature>
<evidence type="ECO:0000256" key="2">
    <source>
        <dbReference type="RuleBase" id="RU369043"/>
    </source>
</evidence>
<accession>A0A5P1F0M6</accession>
<dbReference type="InterPro" id="IPR002912">
    <property type="entry name" value="ACT_dom"/>
</dbReference>
<dbReference type="Gene3D" id="3.30.70.260">
    <property type="match status" value="1"/>
</dbReference>
<dbReference type="PROSITE" id="PS51671">
    <property type="entry name" value="ACT"/>
    <property type="match status" value="1"/>
</dbReference>
<dbReference type="PANTHER" id="PTHR31096:SF50">
    <property type="entry name" value="ACT DOMAIN-CONTAINING PROTEIN ACR2"/>
    <property type="match status" value="1"/>
</dbReference>
<evidence type="ECO:0000313" key="4">
    <source>
        <dbReference type="EMBL" id="ONK70349.1"/>
    </source>
</evidence>
<evidence type="ECO:0000256" key="1">
    <source>
        <dbReference type="ARBA" id="ARBA00022737"/>
    </source>
</evidence>
<name>A0A5P1F0M6_ASPOF</name>
<evidence type="ECO:0000259" key="3">
    <source>
        <dbReference type="PROSITE" id="PS51671"/>
    </source>
</evidence>
<dbReference type="EMBL" id="CM007385">
    <property type="protein sequence ID" value="ONK70349.1"/>
    <property type="molecule type" value="Genomic_DNA"/>
</dbReference>
<keyword evidence="5" id="KW-1185">Reference proteome</keyword>
<dbReference type="CDD" id="cd04897">
    <property type="entry name" value="ACT_ACR_3"/>
    <property type="match status" value="1"/>
</dbReference>
<dbReference type="GO" id="GO:0016597">
    <property type="term" value="F:amino acid binding"/>
    <property type="evidence" value="ECO:0007669"/>
    <property type="project" value="UniProtKB-UniRule"/>
</dbReference>
<dbReference type="AlphaFoldDB" id="A0A5P1F0M6"/>
<dbReference type="PANTHER" id="PTHR31096">
    <property type="entry name" value="ACT DOMAIN-CONTAINING PROTEIN ACR4-RELATED"/>
    <property type="match status" value="1"/>
</dbReference>
<dbReference type="OrthoDB" id="2019938at2759"/>
<dbReference type="Gramene" id="ONK70349">
    <property type="protein sequence ID" value="ONK70349"/>
    <property type="gene ID" value="A4U43_C05F32810"/>
</dbReference>